<proteinExistence type="predicted"/>
<dbReference type="OrthoDB" id="205007at2157"/>
<name>A0A0M9AN35_9EURY</name>
<accession>A0A0M9AN35</accession>
<keyword evidence="3" id="KW-1185">Reference proteome</keyword>
<feature type="compositionally biased region" description="Acidic residues" evidence="1">
    <location>
        <begin position="164"/>
        <end position="173"/>
    </location>
</feature>
<dbReference type="Proteomes" id="UP000037729">
    <property type="component" value="Unassembled WGS sequence"/>
</dbReference>
<evidence type="ECO:0000313" key="2">
    <source>
        <dbReference type="EMBL" id="KOX94031.1"/>
    </source>
</evidence>
<dbReference type="EMBL" id="LIUF01000002">
    <property type="protein sequence ID" value="KOX94031.1"/>
    <property type="molecule type" value="Genomic_DNA"/>
</dbReference>
<reference evidence="2 3" key="1">
    <citation type="submission" date="2015-08" db="EMBL/GenBank/DDBJ databases">
        <title>Genomes of Isolates from Cabo Rojo, PR.</title>
        <authorList>
            <person name="Sanchez-Nieves R.L."/>
            <person name="Montalvo-Rodriguez R."/>
        </authorList>
    </citation>
    <scope>NUCLEOTIDE SEQUENCE [LARGE SCALE GENOMIC DNA]</scope>
    <source>
        <strain evidence="2 3">SL3</strain>
    </source>
</reference>
<protein>
    <submittedName>
        <fullName evidence="2">Uncharacterized protein</fullName>
    </submittedName>
</protein>
<evidence type="ECO:0000313" key="3">
    <source>
        <dbReference type="Proteomes" id="UP000037729"/>
    </source>
</evidence>
<dbReference type="PATRIC" id="fig|1705562.3.peg.2877"/>
<sequence length="233" mass="25175">MLEAMPEIEITDTQQADLTSVREDLEDAFIETYGHIRTQDVVAYLLDTYTPPDRLEDEQGLSRPDYERIAAAEYPELQRIASNVPEVPGSGIEADEMRGKLLSALGTSELATRLADIESDTSASEGTEERGTGPDESGETPSNGHGGAQGGAPAQTGPASATVETDDAAEPDESANNTPGDTLSVANRLLTEHDEKWTRSDENDEPYEVTLPDGSTVSARTKDDVRKLLFQNY</sequence>
<feature type="compositionally biased region" description="Low complexity" evidence="1">
    <location>
        <begin position="151"/>
        <end position="162"/>
    </location>
</feature>
<comment type="caution">
    <text evidence="2">The sequence shown here is derived from an EMBL/GenBank/DDBJ whole genome shotgun (WGS) entry which is preliminary data.</text>
</comment>
<dbReference type="AlphaFoldDB" id="A0A0M9AN35"/>
<feature type="region of interest" description="Disordered" evidence="1">
    <location>
        <begin position="115"/>
        <end position="218"/>
    </location>
</feature>
<organism evidence="2 3">
    <name type="scientific">Haloarcula rubripromontorii</name>
    <dbReference type="NCBI Taxonomy" id="1705562"/>
    <lineage>
        <taxon>Archaea</taxon>
        <taxon>Methanobacteriati</taxon>
        <taxon>Methanobacteriota</taxon>
        <taxon>Stenosarchaea group</taxon>
        <taxon>Halobacteria</taxon>
        <taxon>Halobacteriales</taxon>
        <taxon>Haloarculaceae</taxon>
        <taxon>Haloarcula</taxon>
    </lineage>
</organism>
<gene>
    <name evidence="2" type="ORF">AMS69_08940</name>
</gene>
<feature type="compositionally biased region" description="Polar residues" evidence="1">
    <location>
        <begin position="174"/>
        <end position="185"/>
    </location>
</feature>
<feature type="compositionally biased region" description="Basic and acidic residues" evidence="1">
    <location>
        <begin position="190"/>
        <end position="201"/>
    </location>
</feature>
<evidence type="ECO:0000256" key="1">
    <source>
        <dbReference type="SAM" id="MobiDB-lite"/>
    </source>
</evidence>